<dbReference type="InterPro" id="IPR036170">
    <property type="entry name" value="YezG-like_sf"/>
</dbReference>
<evidence type="ECO:0000313" key="2">
    <source>
        <dbReference type="Proteomes" id="UP000532746"/>
    </source>
</evidence>
<dbReference type="EMBL" id="JACHGG010000003">
    <property type="protein sequence ID" value="MBB6059760.1"/>
    <property type="molecule type" value="Genomic_DNA"/>
</dbReference>
<comment type="caution">
    <text evidence="1">The sequence shown here is derived from an EMBL/GenBank/DDBJ whole genome shotgun (WGS) entry which is preliminary data.</text>
</comment>
<keyword evidence="2" id="KW-1185">Reference proteome</keyword>
<evidence type="ECO:0008006" key="3">
    <source>
        <dbReference type="Google" id="ProtNLM"/>
    </source>
</evidence>
<proteinExistence type="predicted"/>
<gene>
    <name evidence="1" type="ORF">HNQ93_002620</name>
</gene>
<dbReference type="AlphaFoldDB" id="A0A7W9T2G9"/>
<dbReference type="RefSeq" id="WP_183403797.1">
    <property type="nucleotide sequence ID" value="NZ_JACHGG010000003.1"/>
</dbReference>
<sequence>MHEKQEINFCLEQIFRITKALAPENNWSSIYIEGYIVGSITEVKSWYVLQNTETRIEFETFDLDYINEDTKNNNIGNFIEKLRELTYHPNKGAWYTISIEYTQNNKPLTAYNYSDIPAFEEPLPLAIYKKDLKLFPRPTEAIPSWLV</sequence>
<dbReference type="Proteomes" id="UP000532746">
    <property type="component" value="Unassembled WGS sequence"/>
</dbReference>
<evidence type="ECO:0000313" key="1">
    <source>
        <dbReference type="EMBL" id="MBB6059760.1"/>
    </source>
</evidence>
<reference evidence="1 2" key="1">
    <citation type="submission" date="2020-08" db="EMBL/GenBank/DDBJ databases">
        <title>Genomic Encyclopedia of Type Strains, Phase IV (KMG-IV): sequencing the most valuable type-strain genomes for metagenomic binning, comparative biology and taxonomic classification.</title>
        <authorList>
            <person name="Goeker M."/>
        </authorList>
    </citation>
    <scope>NUCLEOTIDE SEQUENCE [LARGE SCALE GENOMIC DNA]</scope>
    <source>
        <strain evidence="1 2">DSM 26718</strain>
    </source>
</reference>
<accession>A0A7W9T2G9</accession>
<name>A0A7W9T2G9_9BACT</name>
<dbReference type="Gene3D" id="3.30.500.20">
    <property type="entry name" value="BH3703-like domains"/>
    <property type="match status" value="1"/>
</dbReference>
<dbReference type="SUPFAM" id="SSF160424">
    <property type="entry name" value="BH3703-like"/>
    <property type="match status" value="1"/>
</dbReference>
<protein>
    <recommendedName>
        <fullName evidence="3">DUF600 family protein</fullName>
    </recommendedName>
</protein>
<organism evidence="1 2">
    <name type="scientific">Hymenobacter luteus</name>
    <dbReference type="NCBI Taxonomy" id="1411122"/>
    <lineage>
        <taxon>Bacteria</taxon>
        <taxon>Pseudomonadati</taxon>
        <taxon>Bacteroidota</taxon>
        <taxon>Cytophagia</taxon>
        <taxon>Cytophagales</taxon>
        <taxon>Hymenobacteraceae</taxon>
        <taxon>Hymenobacter</taxon>
    </lineage>
</organism>